<evidence type="ECO:0008006" key="3">
    <source>
        <dbReference type="Google" id="ProtNLM"/>
    </source>
</evidence>
<sequence length="33" mass="3866">MRVLVMNLRGKFLIPCSPRKVWLLLKEGKVKIV</sequence>
<accession>A0ABM8YGJ4</accession>
<comment type="caution">
    <text evidence="1">The sequence shown here is derived from an EMBL/GenBank/DDBJ whole genome shotgun (WGS) entry which is preliminary data.</text>
</comment>
<evidence type="ECO:0000313" key="2">
    <source>
        <dbReference type="Proteomes" id="UP000789423"/>
    </source>
</evidence>
<proteinExistence type="predicted"/>
<gene>
    <name evidence="1" type="ORF">BACCIP111899_04186</name>
</gene>
<protein>
    <recommendedName>
        <fullName evidence="3">HNH endonuclease</fullName>
    </recommendedName>
</protein>
<name>A0ABM8YGJ4_9BACI</name>
<dbReference type="Proteomes" id="UP000789423">
    <property type="component" value="Unassembled WGS sequence"/>
</dbReference>
<dbReference type="EMBL" id="CAKJTI010000046">
    <property type="protein sequence ID" value="CAG9614952.1"/>
    <property type="molecule type" value="Genomic_DNA"/>
</dbReference>
<organism evidence="1 2">
    <name type="scientific">Bacillus rhizoplanae</name>
    <dbReference type="NCBI Taxonomy" id="2880966"/>
    <lineage>
        <taxon>Bacteria</taxon>
        <taxon>Bacillati</taxon>
        <taxon>Bacillota</taxon>
        <taxon>Bacilli</taxon>
        <taxon>Bacillales</taxon>
        <taxon>Bacillaceae</taxon>
        <taxon>Bacillus</taxon>
    </lineage>
</organism>
<evidence type="ECO:0000313" key="1">
    <source>
        <dbReference type="EMBL" id="CAG9614952.1"/>
    </source>
</evidence>
<reference evidence="1 2" key="1">
    <citation type="submission" date="2021-10" db="EMBL/GenBank/DDBJ databases">
        <authorList>
            <person name="Criscuolo A."/>
        </authorList>
    </citation>
    <scope>NUCLEOTIDE SEQUENCE [LARGE SCALE GENOMIC DNA]</scope>
    <source>
        <strain evidence="2">CIP 111899</strain>
    </source>
</reference>
<keyword evidence="2" id="KW-1185">Reference proteome</keyword>